<evidence type="ECO:0000313" key="1">
    <source>
        <dbReference type="EMBL" id="SPD66645.1"/>
    </source>
</evidence>
<dbReference type="AlphaFoldDB" id="A0A9Q7UZE8"/>
<gene>
    <name evidence="1" type="ORF">CBM2636_MP10281</name>
</gene>
<keyword evidence="1" id="KW-0614">Plasmid</keyword>
<geneLocation type="plasmid" evidence="2">
    <name>cbm2636_mp</name>
</geneLocation>
<sequence>MRKLDRGSVGVPNSLNRPYAAVGTEKADAVTYYGARVPWEATYSSFTFKHYKGRDVKAALRKLAGGNCAYCESKIGGVGAREVEHYRPKGGIKGLTNHPGYWWLAHDWENLLPTCRDCNKSLRQHIVTPVMTKSQVEELLSKTPKDSYGKATQFDIRGNRAIGDSCSLMAEDPLLIDPCRRDPANELSWTFSSELILMVPKQGGNGPSPYGDYTIRTCALNRAELVLDRISALRSMRMLRTHIMNRLEDWSGSQKELIDIMEEVKVLVSHAEPDQAYSGMAAAFVKDFEEELDRWRVARGLPPF</sequence>
<dbReference type="EMBL" id="LT984814">
    <property type="protein sequence ID" value="SPD66645.1"/>
    <property type="molecule type" value="Genomic_DNA"/>
</dbReference>
<name>A0A9Q7UZE8_9BURK</name>
<proteinExistence type="predicted"/>
<accession>A0A9Q7UZE8</accession>
<dbReference type="Proteomes" id="UP000254259">
    <property type="component" value="Plasmid CBM2636_mp"/>
</dbReference>
<dbReference type="Gene3D" id="1.10.30.50">
    <property type="match status" value="1"/>
</dbReference>
<evidence type="ECO:0008006" key="3">
    <source>
        <dbReference type="Google" id="ProtNLM"/>
    </source>
</evidence>
<evidence type="ECO:0000313" key="2">
    <source>
        <dbReference type="Proteomes" id="UP000254259"/>
    </source>
</evidence>
<dbReference type="CDD" id="cd00085">
    <property type="entry name" value="HNHc"/>
    <property type="match status" value="1"/>
</dbReference>
<reference evidence="1 2" key="1">
    <citation type="submission" date="2018-01" db="EMBL/GenBank/DDBJ databases">
        <authorList>
            <person name="Clerissi C."/>
        </authorList>
    </citation>
    <scope>NUCLEOTIDE SEQUENCE [LARGE SCALE GENOMIC DNA]</scope>
    <source>
        <strain evidence="1">Cupriavidus taiwanensis SWF 66322</strain>
        <plasmid evidence="2">cbm2636_mp</plasmid>
    </source>
</reference>
<protein>
    <recommendedName>
        <fullName evidence="3">HNH nuclease domain-containing protein</fullName>
    </recommendedName>
</protein>
<dbReference type="InterPro" id="IPR003615">
    <property type="entry name" value="HNH_nuc"/>
</dbReference>
<organism evidence="1 2">
    <name type="scientific">Cupriavidus taiwanensis</name>
    <dbReference type="NCBI Taxonomy" id="164546"/>
    <lineage>
        <taxon>Bacteria</taxon>
        <taxon>Pseudomonadati</taxon>
        <taxon>Pseudomonadota</taxon>
        <taxon>Betaproteobacteria</taxon>
        <taxon>Burkholderiales</taxon>
        <taxon>Burkholderiaceae</taxon>
        <taxon>Cupriavidus</taxon>
    </lineage>
</organism>